<accession>A0ACC0FDT6</accession>
<sequence length="186" mass="20391">MSRTHNALLELTRSNESSSQRLLPSTTLRTGGNSIVKTRSDNKLECKGEKVDLLVRLGLLKLVTGVSGLTQEALPETLKLNLSRLRAVQAQLQKIIVISTSILVLRQTILSEQIMTHVCGQVFFVSVDSKVQMLDLNGPSLNGELAPELGNLTHLRSLMSVVVCKIAFVSVVKLAYLKKNADEQDL</sequence>
<dbReference type="Proteomes" id="UP001060215">
    <property type="component" value="Chromosome 15"/>
</dbReference>
<comment type="caution">
    <text evidence="1">The sequence shown here is derived from an EMBL/GenBank/DDBJ whole genome shotgun (WGS) entry which is preliminary data.</text>
</comment>
<evidence type="ECO:0000313" key="2">
    <source>
        <dbReference type="Proteomes" id="UP001060215"/>
    </source>
</evidence>
<keyword evidence="2" id="KW-1185">Reference proteome</keyword>
<proteinExistence type="predicted"/>
<protein>
    <submittedName>
        <fullName evidence="1">Protein MALE DISCOVERER 1</fullName>
    </submittedName>
</protein>
<name>A0ACC0FDT6_9ERIC</name>
<dbReference type="EMBL" id="CM045772">
    <property type="protein sequence ID" value="KAI7986859.1"/>
    <property type="molecule type" value="Genomic_DNA"/>
</dbReference>
<evidence type="ECO:0000313" key="1">
    <source>
        <dbReference type="EMBL" id="KAI7986859.1"/>
    </source>
</evidence>
<reference evidence="1 2" key="1">
    <citation type="journal article" date="2022" name="Plant J.">
        <title>Chromosome-level genome of Camellia lanceoleosa provides a valuable resource for understanding genome evolution and self-incompatibility.</title>
        <authorList>
            <person name="Gong W."/>
            <person name="Xiao S."/>
            <person name="Wang L."/>
            <person name="Liao Z."/>
            <person name="Chang Y."/>
            <person name="Mo W."/>
            <person name="Hu G."/>
            <person name="Li W."/>
            <person name="Zhao G."/>
            <person name="Zhu H."/>
            <person name="Hu X."/>
            <person name="Ji K."/>
            <person name="Xiang X."/>
            <person name="Song Q."/>
            <person name="Yuan D."/>
            <person name="Jin S."/>
            <person name="Zhang L."/>
        </authorList>
    </citation>
    <scope>NUCLEOTIDE SEQUENCE [LARGE SCALE GENOMIC DNA]</scope>
    <source>
        <strain evidence="1">SQ_2022a</strain>
    </source>
</reference>
<gene>
    <name evidence="1" type="ORF">LOK49_LG14G00336</name>
</gene>
<organism evidence="1 2">
    <name type="scientific">Camellia lanceoleosa</name>
    <dbReference type="NCBI Taxonomy" id="1840588"/>
    <lineage>
        <taxon>Eukaryota</taxon>
        <taxon>Viridiplantae</taxon>
        <taxon>Streptophyta</taxon>
        <taxon>Embryophyta</taxon>
        <taxon>Tracheophyta</taxon>
        <taxon>Spermatophyta</taxon>
        <taxon>Magnoliopsida</taxon>
        <taxon>eudicotyledons</taxon>
        <taxon>Gunneridae</taxon>
        <taxon>Pentapetalae</taxon>
        <taxon>asterids</taxon>
        <taxon>Ericales</taxon>
        <taxon>Theaceae</taxon>
        <taxon>Camellia</taxon>
    </lineage>
</organism>